<accession>A0A0A9CIH8</accession>
<name>A0A0A9CIH8_ARUDO</name>
<organism evidence="1">
    <name type="scientific">Arundo donax</name>
    <name type="common">Giant reed</name>
    <name type="synonym">Donax arundinaceus</name>
    <dbReference type="NCBI Taxonomy" id="35708"/>
    <lineage>
        <taxon>Eukaryota</taxon>
        <taxon>Viridiplantae</taxon>
        <taxon>Streptophyta</taxon>
        <taxon>Embryophyta</taxon>
        <taxon>Tracheophyta</taxon>
        <taxon>Spermatophyta</taxon>
        <taxon>Magnoliopsida</taxon>
        <taxon>Liliopsida</taxon>
        <taxon>Poales</taxon>
        <taxon>Poaceae</taxon>
        <taxon>PACMAD clade</taxon>
        <taxon>Arundinoideae</taxon>
        <taxon>Arundineae</taxon>
        <taxon>Arundo</taxon>
    </lineage>
</organism>
<dbReference type="AlphaFoldDB" id="A0A0A9CIH8"/>
<reference evidence="1" key="1">
    <citation type="submission" date="2014-09" db="EMBL/GenBank/DDBJ databases">
        <authorList>
            <person name="Magalhaes I.L.F."/>
            <person name="Oliveira U."/>
            <person name="Santos F.R."/>
            <person name="Vidigal T.H.D.A."/>
            <person name="Brescovit A.D."/>
            <person name="Santos A.J."/>
        </authorList>
    </citation>
    <scope>NUCLEOTIDE SEQUENCE</scope>
    <source>
        <tissue evidence="1">Shoot tissue taken approximately 20 cm above the soil surface</tissue>
    </source>
</reference>
<evidence type="ECO:0000313" key="1">
    <source>
        <dbReference type="EMBL" id="JAD73170.1"/>
    </source>
</evidence>
<protein>
    <submittedName>
        <fullName evidence="1">Uncharacterized protein</fullName>
    </submittedName>
</protein>
<sequence length="32" mass="3877">MLDKMCYPFFLSSNLEYFAGWSSSHMHYSSFY</sequence>
<dbReference type="EMBL" id="GBRH01224725">
    <property type="protein sequence ID" value="JAD73170.1"/>
    <property type="molecule type" value="Transcribed_RNA"/>
</dbReference>
<reference evidence="1" key="2">
    <citation type="journal article" date="2015" name="Data Brief">
        <title>Shoot transcriptome of the giant reed, Arundo donax.</title>
        <authorList>
            <person name="Barrero R.A."/>
            <person name="Guerrero F.D."/>
            <person name="Moolhuijzen P."/>
            <person name="Goolsby J.A."/>
            <person name="Tidwell J."/>
            <person name="Bellgard S.E."/>
            <person name="Bellgard M.I."/>
        </authorList>
    </citation>
    <scope>NUCLEOTIDE SEQUENCE</scope>
    <source>
        <tissue evidence="1">Shoot tissue taken approximately 20 cm above the soil surface</tissue>
    </source>
</reference>
<proteinExistence type="predicted"/>